<proteinExistence type="predicted"/>
<gene>
    <name evidence="4" type="ORF">BP5553_00461</name>
</gene>
<dbReference type="OrthoDB" id="14167at2759"/>
<dbReference type="GeneID" id="43593310"/>
<accession>A0A370TY86</accession>
<dbReference type="InterPro" id="IPR004148">
    <property type="entry name" value="BAR_dom"/>
</dbReference>
<name>A0A370TY86_9HELO</name>
<feature type="domain" description="BAR" evidence="3">
    <location>
        <begin position="15"/>
        <end position="237"/>
    </location>
</feature>
<dbReference type="Proteomes" id="UP000254866">
    <property type="component" value="Unassembled WGS sequence"/>
</dbReference>
<feature type="compositionally biased region" description="Polar residues" evidence="2">
    <location>
        <begin position="247"/>
        <end position="258"/>
    </location>
</feature>
<dbReference type="InterPro" id="IPR027267">
    <property type="entry name" value="AH/BAR_dom_sf"/>
</dbReference>
<keyword evidence="1" id="KW-0175">Coiled coil</keyword>
<dbReference type="RefSeq" id="XP_031873138.1">
    <property type="nucleotide sequence ID" value="XM_032009084.1"/>
</dbReference>
<keyword evidence="5" id="KW-1185">Reference proteome</keyword>
<reference evidence="4 5" key="1">
    <citation type="journal article" date="2018" name="IMA Fungus">
        <title>IMA Genome-F 9: Draft genome sequence of Annulohypoxylon stygium, Aspergillus mulundensis, Berkeleyomyces basicola (syn. Thielaviopsis basicola), Ceratocystis smalleyi, two Cercospora beticola strains, Coleophoma cylindrospora, Fusarium fracticaudum, Phialophora cf. hyalina, and Morchella septimelata.</title>
        <authorList>
            <person name="Wingfield B.D."/>
            <person name="Bills G.F."/>
            <person name="Dong Y."/>
            <person name="Huang W."/>
            <person name="Nel W.J."/>
            <person name="Swalarsk-Parry B.S."/>
            <person name="Vaghefi N."/>
            <person name="Wilken P.M."/>
            <person name="An Z."/>
            <person name="de Beer Z.W."/>
            <person name="De Vos L."/>
            <person name="Chen L."/>
            <person name="Duong T.A."/>
            <person name="Gao Y."/>
            <person name="Hammerbacher A."/>
            <person name="Kikkert J.R."/>
            <person name="Li Y."/>
            <person name="Li H."/>
            <person name="Li K."/>
            <person name="Li Q."/>
            <person name="Liu X."/>
            <person name="Ma X."/>
            <person name="Naidoo K."/>
            <person name="Pethybridge S.J."/>
            <person name="Sun J."/>
            <person name="Steenkamp E.T."/>
            <person name="van der Nest M.A."/>
            <person name="van Wyk S."/>
            <person name="Wingfield M.J."/>
            <person name="Xiong C."/>
            <person name="Yue Q."/>
            <person name="Zhang X."/>
        </authorList>
    </citation>
    <scope>NUCLEOTIDE SEQUENCE [LARGE SCALE GENOMIC DNA]</scope>
    <source>
        <strain evidence="4 5">BP 5553</strain>
    </source>
</reference>
<feature type="compositionally biased region" description="Polar residues" evidence="2">
    <location>
        <begin position="307"/>
        <end position="326"/>
    </location>
</feature>
<dbReference type="Gene3D" id="1.20.1270.60">
    <property type="entry name" value="Arfaptin homology (AH) domain/BAR domain"/>
    <property type="match status" value="1"/>
</dbReference>
<feature type="coiled-coil region" evidence="1">
    <location>
        <begin position="126"/>
        <end position="195"/>
    </location>
</feature>
<dbReference type="SMART" id="SM00721">
    <property type="entry name" value="BAR"/>
    <property type="match status" value="1"/>
</dbReference>
<dbReference type="SUPFAM" id="SSF103657">
    <property type="entry name" value="BAR/IMD domain-like"/>
    <property type="match status" value="1"/>
</dbReference>
<evidence type="ECO:0000259" key="3">
    <source>
        <dbReference type="PROSITE" id="PS51021"/>
    </source>
</evidence>
<dbReference type="Pfam" id="PF03114">
    <property type="entry name" value="BAR"/>
    <property type="match status" value="1"/>
</dbReference>
<protein>
    <submittedName>
        <fullName evidence="4">BAR-domain-containing protein</fullName>
    </submittedName>
</protein>
<evidence type="ECO:0000313" key="4">
    <source>
        <dbReference type="EMBL" id="RDL40482.1"/>
    </source>
</evidence>
<dbReference type="EMBL" id="NPIC01000001">
    <property type="protein sequence ID" value="RDL40482.1"/>
    <property type="molecule type" value="Genomic_DNA"/>
</dbReference>
<sequence>MNINKKLDRVKQWAGEKMGAEAKTNVSDEFKSLEMEMDLRQDGMTKLHKSMTTYVKSLGKRNEVDDKEKVLPVGYLGQTMVYHGEDFEPDSEFGNCLISMGRTNERIARTQEAYVANATHGWLESLERSLAMMKEYQNARKKLENRRLAYDASLSKMQKAKKEDFRVEEELRSQKAKYEESSEDVLRRMQDIKEAEAETVVDLGSFLDAELEYYDTCREELLRLKRDWPAVQTSPQRDRGRPMPRARSNTAHSYNERYSTYEEPEPEPVRAPIRSQARVSSTSRINSNLSTHGEYPEIDSPRRPSMGRSTTFQGPTSIYRESTPVSDSRRGAFPSDVSTLRGQLRPGNRIQTGSDLFCDPSDDSTLNSSSPDRSYGARSVSPATSHGSLPSRTGSYSTLTNIPNGRKAPPPPPPSRAKKPPPPLPVKKANISSTSVNRY</sequence>
<evidence type="ECO:0000256" key="2">
    <source>
        <dbReference type="SAM" id="MobiDB-lite"/>
    </source>
</evidence>
<feature type="compositionally biased region" description="Polar residues" evidence="2">
    <location>
        <begin position="381"/>
        <end position="403"/>
    </location>
</feature>
<dbReference type="PROSITE" id="PS51021">
    <property type="entry name" value="BAR"/>
    <property type="match status" value="1"/>
</dbReference>
<dbReference type="STRING" id="2656787.A0A370TY86"/>
<feature type="compositionally biased region" description="Polar residues" evidence="2">
    <location>
        <begin position="277"/>
        <end position="291"/>
    </location>
</feature>
<comment type="caution">
    <text evidence="4">The sequence shown here is derived from an EMBL/GenBank/DDBJ whole genome shotgun (WGS) entry which is preliminary data.</text>
</comment>
<dbReference type="AlphaFoldDB" id="A0A370TY86"/>
<evidence type="ECO:0000256" key="1">
    <source>
        <dbReference type="SAM" id="Coils"/>
    </source>
</evidence>
<dbReference type="CDD" id="cd07593">
    <property type="entry name" value="BAR_MUG137_fungi"/>
    <property type="match status" value="1"/>
</dbReference>
<organism evidence="4 5">
    <name type="scientific">Venustampulla echinocandica</name>
    <dbReference type="NCBI Taxonomy" id="2656787"/>
    <lineage>
        <taxon>Eukaryota</taxon>
        <taxon>Fungi</taxon>
        <taxon>Dikarya</taxon>
        <taxon>Ascomycota</taxon>
        <taxon>Pezizomycotina</taxon>
        <taxon>Leotiomycetes</taxon>
        <taxon>Helotiales</taxon>
        <taxon>Pleuroascaceae</taxon>
        <taxon>Venustampulla</taxon>
    </lineage>
</organism>
<feature type="region of interest" description="Disordered" evidence="2">
    <location>
        <begin position="231"/>
        <end position="439"/>
    </location>
</feature>
<feature type="compositionally biased region" description="Polar residues" evidence="2">
    <location>
        <begin position="363"/>
        <end position="372"/>
    </location>
</feature>
<feature type="compositionally biased region" description="Polar residues" evidence="2">
    <location>
        <begin position="430"/>
        <end position="439"/>
    </location>
</feature>
<dbReference type="GO" id="GO:0005737">
    <property type="term" value="C:cytoplasm"/>
    <property type="evidence" value="ECO:0007669"/>
    <property type="project" value="InterPro"/>
</dbReference>
<evidence type="ECO:0000313" key="5">
    <source>
        <dbReference type="Proteomes" id="UP000254866"/>
    </source>
</evidence>
<feature type="compositionally biased region" description="Pro residues" evidence="2">
    <location>
        <begin position="408"/>
        <end position="425"/>
    </location>
</feature>